<comment type="subcellular location">
    <subcellularLocation>
        <location evidence="1">Mitochondrion membrane</location>
    </subcellularLocation>
</comment>
<keyword evidence="9" id="KW-0066">ATP synthesis</keyword>
<dbReference type="OMA" id="CAQAYLN"/>
<evidence type="ECO:0000256" key="7">
    <source>
        <dbReference type="ARBA" id="ARBA00023128"/>
    </source>
</evidence>
<dbReference type="GO" id="GO:0031966">
    <property type="term" value="C:mitochondrial membrane"/>
    <property type="evidence" value="ECO:0007669"/>
    <property type="project" value="UniProtKB-SubCell"/>
</dbReference>
<evidence type="ECO:0000256" key="1">
    <source>
        <dbReference type="ARBA" id="ARBA00004325"/>
    </source>
</evidence>
<dbReference type="EMBL" id="AFWA02000006">
    <property type="protein sequence ID" value="EMR10574.1"/>
    <property type="molecule type" value="Genomic_DNA"/>
</dbReference>
<keyword evidence="4" id="KW-0138">CF(0)</keyword>
<dbReference type="VEuPathDB" id="FungiDB:PNEG_01279"/>
<dbReference type="Proteomes" id="UP000011958">
    <property type="component" value="Unassembled WGS sequence"/>
</dbReference>
<evidence type="ECO:0000313" key="10">
    <source>
        <dbReference type="EMBL" id="EMR10574.1"/>
    </source>
</evidence>
<evidence type="ECO:0000256" key="3">
    <source>
        <dbReference type="ARBA" id="ARBA00022448"/>
    </source>
</evidence>
<dbReference type="InterPro" id="IPR006808">
    <property type="entry name" value="ATP_synth_F0_gsu_mt"/>
</dbReference>
<evidence type="ECO:0000256" key="4">
    <source>
        <dbReference type="ARBA" id="ARBA00022547"/>
    </source>
</evidence>
<name>M7PJD5_PNEMU</name>
<evidence type="ECO:0000313" key="11">
    <source>
        <dbReference type="Proteomes" id="UP000011958"/>
    </source>
</evidence>
<evidence type="ECO:0000256" key="5">
    <source>
        <dbReference type="ARBA" id="ARBA00022781"/>
    </source>
</evidence>
<evidence type="ECO:0000256" key="6">
    <source>
        <dbReference type="ARBA" id="ARBA00023065"/>
    </source>
</evidence>
<dbReference type="GeneID" id="19894976"/>
<keyword evidence="11" id="KW-1185">Reference proteome</keyword>
<evidence type="ECO:0000256" key="9">
    <source>
        <dbReference type="ARBA" id="ARBA00023310"/>
    </source>
</evidence>
<dbReference type="HOGENOM" id="CLU_118199_1_0_1"/>
<proteinExistence type="inferred from homology"/>
<protein>
    <recommendedName>
        <fullName evidence="12">ATP synthase subunit g, mitochondrial</fullName>
    </recommendedName>
</protein>
<comment type="caution">
    <text evidence="10">The sequence shown here is derived from an EMBL/GenBank/DDBJ whole genome shotgun (WGS) entry which is preliminary data.</text>
</comment>
<comment type="similarity">
    <text evidence="2">Belongs to the ATPase g subunit family.</text>
</comment>
<accession>M7PJD5</accession>
<keyword evidence="8" id="KW-0472">Membrane</keyword>
<keyword evidence="6" id="KW-0406">Ion transport</keyword>
<keyword evidence="3" id="KW-0813">Transport</keyword>
<dbReference type="RefSeq" id="XP_007873203.1">
    <property type="nucleotide sequence ID" value="XM_007875012.1"/>
</dbReference>
<dbReference type="GO" id="GO:0015986">
    <property type="term" value="P:proton motive force-driven ATP synthesis"/>
    <property type="evidence" value="ECO:0007669"/>
    <property type="project" value="InterPro"/>
</dbReference>
<evidence type="ECO:0000256" key="2">
    <source>
        <dbReference type="ARBA" id="ARBA00005699"/>
    </source>
</evidence>
<dbReference type="STRING" id="1069680.M7PJD5"/>
<keyword evidence="7" id="KW-0496">Mitochondrion</keyword>
<evidence type="ECO:0008006" key="12">
    <source>
        <dbReference type="Google" id="ProtNLM"/>
    </source>
</evidence>
<dbReference type="OrthoDB" id="437at2759"/>
<evidence type="ECO:0000256" key="8">
    <source>
        <dbReference type="ARBA" id="ARBA00023136"/>
    </source>
</evidence>
<organism evidence="10 11">
    <name type="scientific">Pneumocystis murina (strain B123)</name>
    <name type="common">Mouse pneumocystis pneumonia agent</name>
    <name type="synonym">Pneumocystis carinii f. sp. muris</name>
    <dbReference type="NCBI Taxonomy" id="1069680"/>
    <lineage>
        <taxon>Eukaryota</taxon>
        <taxon>Fungi</taxon>
        <taxon>Dikarya</taxon>
        <taxon>Ascomycota</taxon>
        <taxon>Taphrinomycotina</taxon>
        <taxon>Pneumocystomycetes</taxon>
        <taxon>Pneumocystaceae</taxon>
        <taxon>Pneumocystis</taxon>
    </lineage>
</organism>
<dbReference type="GO" id="GO:0045259">
    <property type="term" value="C:proton-transporting ATP synthase complex"/>
    <property type="evidence" value="ECO:0007669"/>
    <property type="project" value="UniProtKB-KW"/>
</dbReference>
<dbReference type="AlphaFoldDB" id="M7PJD5"/>
<dbReference type="eggNOG" id="KOG4103">
    <property type="taxonomic scope" value="Eukaryota"/>
</dbReference>
<reference evidence="11" key="1">
    <citation type="journal article" date="2016" name="Nat. Commun.">
        <title>Genome analysis of three Pneumocystis species reveals adaptation mechanisms to life exclusively in mammalian hosts.</title>
        <authorList>
            <person name="Ma L."/>
            <person name="Chen Z."/>
            <person name="Huang D.W."/>
            <person name="Kutty G."/>
            <person name="Ishihara M."/>
            <person name="Wang H."/>
            <person name="Abouelleil A."/>
            <person name="Bishop L."/>
            <person name="Davey E."/>
            <person name="Deng R."/>
            <person name="Deng X."/>
            <person name="Fan L."/>
            <person name="Fantoni G."/>
            <person name="Fitzgerald M."/>
            <person name="Gogineni E."/>
            <person name="Goldberg J.M."/>
            <person name="Handley G."/>
            <person name="Hu X."/>
            <person name="Huber C."/>
            <person name="Jiao X."/>
            <person name="Jones K."/>
            <person name="Levin J.Z."/>
            <person name="Liu Y."/>
            <person name="Macdonald P."/>
            <person name="Melnikov A."/>
            <person name="Raley C."/>
            <person name="Sassi M."/>
            <person name="Sherman B.T."/>
            <person name="Song X."/>
            <person name="Sykes S."/>
            <person name="Tran B."/>
            <person name="Walsh L."/>
            <person name="Xia Y."/>
            <person name="Yang J."/>
            <person name="Young S."/>
            <person name="Zeng Q."/>
            <person name="Zheng X."/>
            <person name="Stephens R."/>
            <person name="Nusbaum C."/>
            <person name="Birren B.W."/>
            <person name="Azadi P."/>
            <person name="Lempicki R.A."/>
            <person name="Cuomo C.A."/>
            <person name="Kovacs J.A."/>
        </authorList>
    </citation>
    <scope>NUCLEOTIDE SEQUENCE [LARGE SCALE GENOMIC DNA]</scope>
    <source>
        <strain evidence="11">B123</strain>
    </source>
</reference>
<gene>
    <name evidence="10" type="ORF">PNEG_01279</name>
</gene>
<keyword evidence="5" id="KW-0375">Hydrogen ion transport</keyword>
<dbReference type="Pfam" id="PF04718">
    <property type="entry name" value="ATP-synt_G"/>
    <property type="match status" value="1"/>
</dbReference>
<sequence>MQRTAKLVETGQKIFKTLITKTKKSCEKIKTASNVFYQPNNYRVLFEYNAQVARELIKQVWIQERLKPPSVAEIKYTYRKIPQYTNISYFYSLSQKEWIRLGIFSLQVYGFFKIGEIIGRRHIVGYKI</sequence>
<dbReference type="GO" id="GO:0015078">
    <property type="term" value="F:proton transmembrane transporter activity"/>
    <property type="evidence" value="ECO:0007669"/>
    <property type="project" value="InterPro"/>
</dbReference>